<protein>
    <submittedName>
        <fullName evidence="1">Uncharacterized protein</fullName>
    </submittedName>
</protein>
<dbReference type="EMBL" id="BMIB01000010">
    <property type="protein sequence ID" value="GGH83543.1"/>
    <property type="molecule type" value="Genomic_DNA"/>
</dbReference>
<proteinExistence type="predicted"/>
<dbReference type="AlphaFoldDB" id="A0A917J4W2"/>
<organism evidence="1 2">
    <name type="scientific">Filimonas zeae</name>
    <dbReference type="NCBI Taxonomy" id="1737353"/>
    <lineage>
        <taxon>Bacteria</taxon>
        <taxon>Pseudomonadati</taxon>
        <taxon>Bacteroidota</taxon>
        <taxon>Chitinophagia</taxon>
        <taxon>Chitinophagales</taxon>
        <taxon>Chitinophagaceae</taxon>
        <taxon>Filimonas</taxon>
    </lineage>
</organism>
<reference evidence="1" key="2">
    <citation type="submission" date="2020-09" db="EMBL/GenBank/DDBJ databases">
        <authorList>
            <person name="Sun Q."/>
            <person name="Zhou Y."/>
        </authorList>
    </citation>
    <scope>NUCLEOTIDE SEQUENCE</scope>
    <source>
        <strain evidence="1">CGMCC 1.15290</strain>
    </source>
</reference>
<sequence length="61" mass="6847">MNACMLHTDITLLLNTMELRYQQAIKSNEPFSVLKKHYSELKQVRQAAAGKTILQSAPANS</sequence>
<reference evidence="1" key="1">
    <citation type="journal article" date="2014" name="Int. J. Syst. Evol. Microbiol.">
        <title>Complete genome sequence of Corynebacterium casei LMG S-19264T (=DSM 44701T), isolated from a smear-ripened cheese.</title>
        <authorList>
            <consortium name="US DOE Joint Genome Institute (JGI-PGF)"/>
            <person name="Walter F."/>
            <person name="Albersmeier A."/>
            <person name="Kalinowski J."/>
            <person name="Ruckert C."/>
        </authorList>
    </citation>
    <scope>NUCLEOTIDE SEQUENCE</scope>
    <source>
        <strain evidence="1">CGMCC 1.15290</strain>
    </source>
</reference>
<gene>
    <name evidence="1" type="ORF">GCM10011379_59090</name>
</gene>
<name>A0A917J4W2_9BACT</name>
<evidence type="ECO:0000313" key="1">
    <source>
        <dbReference type="EMBL" id="GGH83543.1"/>
    </source>
</evidence>
<comment type="caution">
    <text evidence="1">The sequence shown here is derived from an EMBL/GenBank/DDBJ whole genome shotgun (WGS) entry which is preliminary data.</text>
</comment>
<dbReference type="Proteomes" id="UP000627292">
    <property type="component" value="Unassembled WGS sequence"/>
</dbReference>
<evidence type="ECO:0000313" key="2">
    <source>
        <dbReference type="Proteomes" id="UP000627292"/>
    </source>
</evidence>
<accession>A0A917J4W2</accession>
<keyword evidence="2" id="KW-1185">Reference proteome</keyword>